<evidence type="ECO:0000256" key="2">
    <source>
        <dbReference type="ARBA" id="ARBA00022642"/>
    </source>
</evidence>
<gene>
    <name evidence="11" type="ORF">SAMN02745120_2455</name>
</gene>
<evidence type="ECO:0000259" key="9">
    <source>
        <dbReference type="Pfam" id="PF04095"/>
    </source>
</evidence>
<dbReference type="InterPro" id="IPR013785">
    <property type="entry name" value="Aldolase_TIM"/>
</dbReference>
<organism evidence="11 12">
    <name type="scientific">Acetoanaerobium noterae</name>
    <dbReference type="NCBI Taxonomy" id="745369"/>
    <lineage>
        <taxon>Bacteria</taxon>
        <taxon>Bacillati</taxon>
        <taxon>Bacillota</taxon>
        <taxon>Clostridia</taxon>
        <taxon>Peptostreptococcales</taxon>
        <taxon>Filifactoraceae</taxon>
        <taxon>Acetoanaerobium</taxon>
    </lineage>
</organism>
<dbReference type="EC" id="2.4.2.12" evidence="6"/>
<evidence type="ECO:0000256" key="5">
    <source>
        <dbReference type="ARBA" id="ARBA00035007"/>
    </source>
</evidence>
<evidence type="ECO:0000313" key="12">
    <source>
        <dbReference type="Proteomes" id="UP000243406"/>
    </source>
</evidence>
<comment type="similarity">
    <text evidence="1">Belongs to the NAPRTase family.</text>
</comment>
<keyword evidence="2" id="KW-0662">Pyridine nucleotide biosynthesis</keyword>
<evidence type="ECO:0000256" key="4">
    <source>
        <dbReference type="ARBA" id="ARBA00022679"/>
    </source>
</evidence>
<feature type="domain" description="Nicotinate/nicotinamide phosphoribosyltransferase" evidence="9">
    <location>
        <begin position="184"/>
        <end position="466"/>
    </location>
</feature>
<dbReference type="RefSeq" id="WP_079590234.1">
    <property type="nucleotide sequence ID" value="NZ_FUYN01000006.1"/>
</dbReference>
<sequence length="509" mass="57383">MRKHQMTLISDFYKQAHAEQYPKGMNFIASYFTPRMSRLSEENSLIVFGIQGFIKDYLIERFNDTFFNVPLDTILKEYERVIKHTLSHSYCEPTKIAELHSLGYLPIEIKALKEGTKCPIKVPCIEITSTKPGFEWVVQFIESIMSCQLWYPMTIANQAYKYRQIVNEYFEKTADDTAPRYAAISEFGFRGAQGQEGAVLASSAFLTSFAKTATIPAILYLEDYYNGALENASLGAGMISTEHSVMCSNFAIDNDETTFVKRLLSEIYPTENVSMVSDSYDYWNMIENILSREYIKTLIQTRNGALFVRGDSGNPVDIICGTDNSSELNRSSAMKGTVEALWDEFGGYINSKGYKVLSNTIRVIYGDSITPERAELIYKGLMDKGFAANNVALGAGSFSMQCAEENGQIKPFTRDTYGIAIKATYVEVNGNPIEVFKNPITDTGNFKKSQKGMCYVHYDENGDISVTDGYTRATLPNEGNLLQSVFKNGKVYNEISIYDVRNTLHENRF</sequence>
<dbReference type="InterPro" id="IPR036068">
    <property type="entry name" value="Nicotinate_pribotase-like_C"/>
</dbReference>
<dbReference type="Pfam" id="PF04095">
    <property type="entry name" value="NAPRTase"/>
    <property type="match status" value="1"/>
</dbReference>
<feature type="domain" description="Nicotinamide phosphoribosyltransferase N-terminal" evidence="10">
    <location>
        <begin position="7"/>
        <end position="59"/>
    </location>
</feature>
<keyword evidence="12" id="KW-1185">Reference proteome</keyword>
<dbReference type="PIRSF" id="PIRSF005943">
    <property type="entry name" value="NMPRT"/>
    <property type="match status" value="1"/>
</dbReference>
<dbReference type="GO" id="GO:0009435">
    <property type="term" value="P:NAD+ biosynthetic process"/>
    <property type="evidence" value="ECO:0007669"/>
    <property type="project" value="InterPro"/>
</dbReference>
<evidence type="ECO:0000256" key="7">
    <source>
        <dbReference type="ARBA" id="ARBA00035036"/>
    </source>
</evidence>
<dbReference type="Proteomes" id="UP000243406">
    <property type="component" value="Unassembled WGS sequence"/>
</dbReference>
<dbReference type="SUPFAM" id="SSF51690">
    <property type="entry name" value="Nicotinate/Quinolinate PRTase C-terminal domain-like"/>
    <property type="match status" value="1"/>
</dbReference>
<dbReference type="AlphaFoldDB" id="A0A1T5CYA1"/>
<dbReference type="NCBIfam" id="NF006629">
    <property type="entry name" value="PRK09198.1"/>
    <property type="match status" value="1"/>
</dbReference>
<dbReference type="InterPro" id="IPR041529">
    <property type="entry name" value="DUF5598"/>
</dbReference>
<evidence type="ECO:0000256" key="6">
    <source>
        <dbReference type="ARBA" id="ARBA00035024"/>
    </source>
</evidence>
<dbReference type="PANTHER" id="PTHR43816">
    <property type="entry name" value="NICOTINAMIDE PHOSPHORIBOSYLTRANSFERASE"/>
    <property type="match status" value="1"/>
</dbReference>
<dbReference type="InterPro" id="IPR041525">
    <property type="entry name" value="N/Namide_PRibTrfase"/>
</dbReference>
<dbReference type="Gene3D" id="3.20.20.70">
    <property type="entry name" value="Aldolase class I"/>
    <property type="match status" value="1"/>
</dbReference>
<keyword evidence="4 11" id="KW-0808">Transferase</keyword>
<dbReference type="EMBL" id="FUYN01000006">
    <property type="protein sequence ID" value="SKB64323.1"/>
    <property type="molecule type" value="Genomic_DNA"/>
</dbReference>
<evidence type="ECO:0000313" key="11">
    <source>
        <dbReference type="EMBL" id="SKB64323.1"/>
    </source>
</evidence>
<keyword evidence="3 11" id="KW-0328">Glycosyltransferase</keyword>
<dbReference type="OrthoDB" id="394882at2"/>
<dbReference type="GO" id="GO:0047280">
    <property type="term" value="F:nicotinamide phosphoribosyltransferase activity"/>
    <property type="evidence" value="ECO:0007669"/>
    <property type="project" value="UniProtKB-EC"/>
</dbReference>
<name>A0A1T5CYA1_9FIRM</name>
<proteinExistence type="inferred from homology"/>
<dbReference type="PANTHER" id="PTHR43816:SF1">
    <property type="entry name" value="NICOTINAMIDE PHOSPHORIBOSYLTRANSFERASE"/>
    <property type="match status" value="1"/>
</dbReference>
<evidence type="ECO:0000256" key="8">
    <source>
        <dbReference type="ARBA" id="ARBA00047835"/>
    </source>
</evidence>
<dbReference type="Pfam" id="PF18127">
    <property type="entry name" value="NAMPT_N"/>
    <property type="match status" value="1"/>
</dbReference>
<comment type="pathway">
    <text evidence="5">Cofactor biosynthesis; NAD(+) biosynthesis; nicotinamide D-ribonucleotide from 5-phospho-alpha-D-ribose 1-diphosphate and nicotinamide: step 1/1.</text>
</comment>
<evidence type="ECO:0000259" key="10">
    <source>
        <dbReference type="Pfam" id="PF18127"/>
    </source>
</evidence>
<evidence type="ECO:0000256" key="3">
    <source>
        <dbReference type="ARBA" id="ARBA00022676"/>
    </source>
</evidence>
<dbReference type="InterPro" id="IPR016471">
    <property type="entry name" value="Nicotinamide_PRibTrfase"/>
</dbReference>
<comment type="catalytic activity">
    <reaction evidence="8">
        <text>beta-nicotinamide D-ribonucleotide + diphosphate = 5-phospho-alpha-D-ribose 1-diphosphate + nicotinamide + H(+)</text>
        <dbReference type="Rhea" id="RHEA:16149"/>
        <dbReference type="ChEBI" id="CHEBI:14649"/>
        <dbReference type="ChEBI" id="CHEBI:15378"/>
        <dbReference type="ChEBI" id="CHEBI:17154"/>
        <dbReference type="ChEBI" id="CHEBI:33019"/>
        <dbReference type="ChEBI" id="CHEBI:58017"/>
        <dbReference type="EC" id="2.4.2.12"/>
    </reaction>
    <physiologicalReaction direction="right-to-left" evidence="8">
        <dbReference type="Rhea" id="RHEA:16151"/>
    </physiologicalReaction>
</comment>
<accession>A0A1T5CYA1</accession>
<protein>
    <recommendedName>
        <fullName evidence="7">Nicotinamide phosphoribosyltransferase</fullName>
        <ecNumber evidence="6">2.4.2.12</ecNumber>
    </recommendedName>
</protein>
<reference evidence="12" key="1">
    <citation type="submission" date="2017-02" db="EMBL/GenBank/DDBJ databases">
        <authorList>
            <person name="Varghese N."/>
            <person name="Submissions S."/>
        </authorList>
    </citation>
    <scope>NUCLEOTIDE SEQUENCE [LARGE SCALE GENOMIC DNA]</scope>
    <source>
        <strain evidence="12">ATCC 35199</strain>
    </source>
</reference>
<evidence type="ECO:0000256" key="1">
    <source>
        <dbReference type="ARBA" id="ARBA00010897"/>
    </source>
</evidence>